<dbReference type="AlphaFoldDB" id="A0A0E3L1L7"/>
<reference evidence="1 2" key="1">
    <citation type="submission" date="2014-07" db="EMBL/GenBank/DDBJ databases">
        <title>Methanogenic archaea and the global carbon cycle.</title>
        <authorList>
            <person name="Henriksen J.R."/>
            <person name="Luke J."/>
            <person name="Reinhart S."/>
            <person name="Benedict M.N."/>
            <person name="Youngblut N.D."/>
            <person name="Metcalf M.E."/>
            <person name="Whitaker R.J."/>
            <person name="Metcalf W.W."/>
        </authorList>
    </citation>
    <scope>NUCLEOTIDE SEQUENCE [LARGE SCALE GENOMIC DNA]</scope>
    <source>
        <strain evidence="1 2">CHTI-55</strain>
    </source>
</reference>
<dbReference type="EMBL" id="CP009502">
    <property type="protein sequence ID" value="AKB16491.1"/>
    <property type="molecule type" value="Genomic_DNA"/>
</dbReference>
<accession>A0A0E3L1L7</accession>
<dbReference type="HOGENOM" id="CLU_099360_1_0_2"/>
<name>A0A0E3L1L7_METTE</name>
<gene>
    <name evidence="1" type="ORF">MSTHC_2173</name>
</gene>
<dbReference type="Proteomes" id="UP000056925">
    <property type="component" value="Chromosome"/>
</dbReference>
<dbReference type="SUPFAM" id="SSF109604">
    <property type="entry name" value="HD-domain/PDEase-like"/>
    <property type="match status" value="1"/>
</dbReference>
<dbReference type="KEGG" id="mthe:MSTHC_2173"/>
<organism evidence="1 2">
    <name type="scientific">Methanosarcina thermophila CHTI-55</name>
    <dbReference type="NCBI Taxonomy" id="1434121"/>
    <lineage>
        <taxon>Archaea</taxon>
        <taxon>Methanobacteriati</taxon>
        <taxon>Methanobacteriota</taxon>
        <taxon>Stenosarchaea group</taxon>
        <taxon>Methanomicrobia</taxon>
        <taxon>Methanosarcinales</taxon>
        <taxon>Methanosarcinaceae</taxon>
        <taxon>Methanosarcina</taxon>
    </lineage>
</organism>
<proteinExistence type="predicted"/>
<evidence type="ECO:0000313" key="2">
    <source>
        <dbReference type="Proteomes" id="UP000056925"/>
    </source>
</evidence>
<protein>
    <submittedName>
        <fullName evidence="1">3'-&gt;5' exoribonuclease Bsu YhaM</fullName>
    </submittedName>
</protein>
<dbReference type="PATRIC" id="fig|1434121.4.peg.2638"/>
<sequence length="193" mass="22677">MAFKEAGMLTESEIFANETYIIDLLRKTKREGIRDYIHYLKNSDFFIAPASTKYHRNYPGGLAEHCLNLLEPLKLSNSRLKRDEQLPEDSLVITALCHDVCKEGLYIGEYGNYRTLEGHPANNKHSTLSIERIKRYIRLTRIERDVILYHMGLFSCYEYGMEYTPEDLMKAIKRHPLVQIFAAIDMEETHWQR</sequence>
<evidence type="ECO:0000313" key="1">
    <source>
        <dbReference type="EMBL" id="AKB16491.1"/>
    </source>
</evidence>